<feature type="compositionally biased region" description="Pro residues" evidence="2">
    <location>
        <begin position="957"/>
        <end position="969"/>
    </location>
</feature>
<reference evidence="4" key="1">
    <citation type="journal article" date="2020" name="bioRxiv">
        <title>Comparative genomics of Chlamydomonas.</title>
        <authorList>
            <person name="Craig R.J."/>
            <person name="Hasan A.R."/>
            <person name="Ness R.W."/>
            <person name="Keightley P.D."/>
        </authorList>
    </citation>
    <scope>NUCLEOTIDE SEQUENCE</scope>
    <source>
        <strain evidence="4">CCAP 11/173</strain>
    </source>
</reference>
<name>A0A836B8H0_9CHLO</name>
<accession>A0A836B8H0</accession>
<gene>
    <name evidence="4" type="ORF">HYH02_004710</name>
</gene>
<dbReference type="EMBL" id="JAEHOD010000010">
    <property type="protein sequence ID" value="KAG2450877.1"/>
    <property type="molecule type" value="Genomic_DNA"/>
</dbReference>
<evidence type="ECO:0000256" key="1">
    <source>
        <dbReference type="ARBA" id="ARBA00022581"/>
    </source>
</evidence>
<keyword evidence="1" id="KW-0945">Host-virus interaction</keyword>
<dbReference type="OrthoDB" id="10582448at2759"/>
<feature type="signal peptide" evidence="3">
    <location>
        <begin position="1"/>
        <end position="18"/>
    </location>
</feature>
<dbReference type="PANTHER" id="PTHR13037">
    <property type="entry name" value="FORMIN"/>
    <property type="match status" value="1"/>
</dbReference>
<dbReference type="Gene3D" id="2.60.120.260">
    <property type="entry name" value="Galactose-binding domain-like"/>
    <property type="match status" value="5"/>
</dbReference>
<keyword evidence="5" id="KW-1185">Reference proteome</keyword>
<organism evidence="4 5">
    <name type="scientific">Chlamydomonas schloesseri</name>
    <dbReference type="NCBI Taxonomy" id="2026947"/>
    <lineage>
        <taxon>Eukaryota</taxon>
        <taxon>Viridiplantae</taxon>
        <taxon>Chlorophyta</taxon>
        <taxon>core chlorophytes</taxon>
        <taxon>Chlorophyceae</taxon>
        <taxon>CS clade</taxon>
        <taxon>Chlamydomonadales</taxon>
        <taxon>Chlamydomonadaceae</taxon>
        <taxon>Chlamydomonas</taxon>
    </lineage>
</organism>
<dbReference type="AlphaFoldDB" id="A0A836B8H0"/>
<evidence type="ECO:0000256" key="2">
    <source>
        <dbReference type="SAM" id="MobiDB-lite"/>
    </source>
</evidence>
<sequence length="994" mass="106636">MPLLFIAIVLSSASLVSAGVVTLRDDFEQGSAGVDTSIWSAFKRGPSGLVGPADVCGAPLYGSGAFLLGDGTNGPFYRLLQPFSFPAGAAVAFSYTRTCRAATGPDEWMTNTEENVLHLQYSLDDEVTWTDVWNVTLCEECYQGWNRVSVRLPFTGSSTPALLRFYREGNWGKVLIHKLELQVIKAGVPTETPRNPPPPPSSSLGLVTLRDDFEQGKAAGPDPSLWSRFYRGATGLVGAADVCGAPLYGGGALLLGDGNSTLQAGAAWRLLQPLLFPAGAAVAFSYTRTCRAATGPDEWMTNTEENVLHLQYSLDDEASWIDVWNVTLCEECYQGWNRVSVRLPFTGSSTPALLRFYREGDWGKVLIDKLELQVLKAGAAPSSTNPPPPPPSSSLGLVTLRDDFEQGKAAGPDPSLWSRFYRGATGLVGAADVCGAPLYGGGALLLGDGNSTLQAGAAWRLLQPLLFPAGAAVAFSYTRTCRAATGPDEWMTNTEENVLHLQYSLDDEASWIDVWNVTLCEECYQGWNRVSVRLPFTGSSTPALLRFYREGDRGKVLIDKLELQVLKAGAAPSSTNPPPPPPSSSLGLVTLRDDFEQGKAAGPDPSLWSRFYRGATGLVGAADVCGAPLYGGGALLLGDGNSTLQAGAAWRLLQPLLFPAGAAVAFSYTRTCRAATGPDEWMTNTEENVLHLQYSLDDEASWIDVWNVTLCEECYQGWNRVSVRLPFTGSSTPALLRFYREGDWGKVLIDKLELQVLKAGAAPSSTNPPPPPPSSSLGLVTLRDDFEQGKAAGPDPSLWSRFYRGATGLVGAADVCGAPLYGGGALLLGDGNSTLQAGAAWRLLQPLLFPAGAAVAFSYTRTCRAATGPDEWMTNTEENVLHLQYSLDDEASWTDVWNVTLCEECYEGWSRVSLRLPFTGSSTPALLRFYREGDWGKVLMDKLDITVLNPVLSTGAAPPPPSPPSPTNKPSPKKPAPKPKKPKASPKPKSSPSI</sequence>
<keyword evidence="3" id="KW-0732">Signal</keyword>
<dbReference type="PANTHER" id="PTHR13037:SF24">
    <property type="entry name" value="POLYCOMB PROTEIN PCL-RELATED"/>
    <property type="match status" value="1"/>
</dbReference>
<feature type="region of interest" description="Disordered" evidence="2">
    <location>
        <begin position="952"/>
        <end position="994"/>
    </location>
</feature>
<feature type="compositionally biased region" description="Basic residues" evidence="2">
    <location>
        <begin position="971"/>
        <end position="986"/>
    </location>
</feature>
<evidence type="ECO:0000313" key="5">
    <source>
        <dbReference type="Proteomes" id="UP000613740"/>
    </source>
</evidence>
<protein>
    <submittedName>
        <fullName evidence="4">Uncharacterized protein</fullName>
    </submittedName>
</protein>
<feature type="chain" id="PRO_5032832966" evidence="3">
    <location>
        <begin position="19"/>
        <end position="994"/>
    </location>
</feature>
<comment type="caution">
    <text evidence="4">The sequence shown here is derived from an EMBL/GenBank/DDBJ whole genome shotgun (WGS) entry which is preliminary data.</text>
</comment>
<evidence type="ECO:0000256" key="3">
    <source>
        <dbReference type="SAM" id="SignalP"/>
    </source>
</evidence>
<dbReference type="Proteomes" id="UP000613740">
    <property type="component" value="Unassembled WGS sequence"/>
</dbReference>
<evidence type="ECO:0000313" key="4">
    <source>
        <dbReference type="EMBL" id="KAG2450877.1"/>
    </source>
</evidence>
<proteinExistence type="predicted"/>